<protein>
    <recommendedName>
        <fullName evidence="6">Nipped-B protein</fullName>
    </recommendedName>
</protein>
<evidence type="ECO:0000256" key="1">
    <source>
        <dbReference type="ARBA" id="ARBA00004123"/>
    </source>
</evidence>
<dbReference type="OrthoDB" id="418242at2759"/>
<dbReference type="GO" id="GO:1990414">
    <property type="term" value="P:replication-born double-strand break repair via sister chromatid exchange"/>
    <property type="evidence" value="ECO:0007669"/>
    <property type="project" value="TreeGrafter"/>
</dbReference>
<comment type="caution">
    <text evidence="10">The sequence shown here is derived from an EMBL/GenBank/DDBJ whole genome shotgun (WGS) entry which is preliminary data.</text>
</comment>
<dbReference type="GO" id="GO:0061775">
    <property type="term" value="F:cohesin loader activity"/>
    <property type="evidence" value="ECO:0007669"/>
    <property type="project" value="InterPro"/>
</dbReference>
<dbReference type="GO" id="GO:0003682">
    <property type="term" value="F:chromatin binding"/>
    <property type="evidence" value="ECO:0007669"/>
    <property type="project" value="TreeGrafter"/>
</dbReference>
<dbReference type="GO" id="GO:0090694">
    <property type="term" value="C:Scc2-Scc4 cohesin loading complex"/>
    <property type="evidence" value="ECO:0007669"/>
    <property type="project" value="TreeGrafter"/>
</dbReference>
<comment type="similarity">
    <text evidence="2 6">Belongs to the SCC2/Nipped-B family.</text>
</comment>
<keyword evidence="5 6" id="KW-0131">Cell cycle</keyword>
<evidence type="ECO:0000256" key="4">
    <source>
        <dbReference type="ARBA" id="ARBA00023242"/>
    </source>
</evidence>
<feature type="region of interest" description="Disordered" evidence="8">
    <location>
        <begin position="1"/>
        <end position="24"/>
    </location>
</feature>
<dbReference type="Gene3D" id="1.25.10.10">
    <property type="entry name" value="Leucine-rich Repeat Variant"/>
    <property type="match status" value="1"/>
</dbReference>
<comment type="subcellular location">
    <subcellularLocation>
        <location evidence="1 6">Nucleus</location>
    </subcellularLocation>
</comment>
<name>A0A6V7TZ40_MELEN</name>
<dbReference type="PANTHER" id="PTHR21704">
    <property type="entry name" value="NIPPED-B-LIKE PROTEIN DELANGIN SCC2-RELATED"/>
    <property type="match status" value="1"/>
</dbReference>
<evidence type="ECO:0000256" key="2">
    <source>
        <dbReference type="ARBA" id="ARBA00009252"/>
    </source>
</evidence>
<dbReference type="Pfam" id="PF12830">
    <property type="entry name" value="Nipped-B_C"/>
    <property type="match status" value="1"/>
</dbReference>
<feature type="compositionally biased region" description="Polar residues" evidence="8">
    <location>
        <begin position="421"/>
        <end position="433"/>
    </location>
</feature>
<dbReference type="GO" id="GO:0071169">
    <property type="term" value="P:establishment of protein localization to chromatin"/>
    <property type="evidence" value="ECO:0007669"/>
    <property type="project" value="TreeGrafter"/>
</dbReference>
<dbReference type="InterPro" id="IPR024986">
    <property type="entry name" value="Nipped-B_C"/>
</dbReference>
<dbReference type="Proteomes" id="UP000580250">
    <property type="component" value="Unassembled WGS sequence"/>
</dbReference>
<dbReference type="CDD" id="cd23958">
    <property type="entry name" value="SCC2"/>
    <property type="match status" value="1"/>
</dbReference>
<sequence length="2098" mass="240432">MSQQQQQHPQVFGSGSNYNPSLIHPQQLNPAVVQNHHFDLQLQQISNASMHMDFARRQQYYPQINSVPHEMSSLIGDVQSIAKNSPNIWDNPSITPGPHQQLLFPQQSTSNNNYMPDLASSLAAHQQYLLLAQQQQYLEQQKQQIHCQQQRQQIASSSIASTSTSIPYVHQNYPQQQPQTSQQPIFPLKVSNQNLASSSFEHKEKPQLIQKMKSPENPKILAEKELELQAKRKAQESAKQSQLVQEDLDRRQLSARERTQGIQEKLQSIPDPIHLAGCHTLSKVNNFIPFPSETISSTALSCFDQHQAQMVLSNRDPLLADYLATLLSDSTDNLREIELKKMDDESNDQLIGISPLPPLVEAIQLISQFAFSVEPEPFENLEENEIQQQQNNQMSTTSISEHLNKPEIETTKEKQKEIVDSNINSPSKSNKQINIETKESEENLLISHHSASEDNENDCKNDVKKSRKRRRSTENNEIVEIKTKIIQNRPPTPTEVIKQRELEWNERQRQREEKYKKRNNMIQNTQQMEGWNTDTAAESASFENFTKSVDKILDQVDEEMSTLPTSTMSLGLSEESGFSIKKSWLEELRIEAQKLKFWQKLSDMPTEKLVKLVTVLEKNIREFLIDDDDVDGTAFYARIRGNESDETDEAFRELIDERLLKSVDAALTALCIMTSRRMPKQVLVEDVFERSVQLCKQCLQEVIYPNTDNSLKVQSSKLRKSGDCSFIKKRNISRNINTSQLYSRLLDLLTCFSELARLHSLSETLMIQLSSLCTPPFFVENVPEVQMQSINLLPIIFAKCPTLRRTILLDLLNMVHKLPLTRNIRNSHRLSANESIGNFTVLILQLIQSAVQLPPRKTVHHKNDYRHEKIIRDSDDKIVVDSYDEAKKLAAFFLGGFLGKCTAKAEDDYRRLFEQFLSDILVALHRPMWPVAEMILTVLGNLLVVHYRSKTFDLSLRIASLDYLGIITARLRKDRVAVLSAESSAQEKDRLNSIVKSILFDENAYDPSYNVEDVDISHLSSSEKIRKLEQALFDYIIGTMREEDVSVEYVLLFYAVEWYRETVLDVEVCKERHAKASGKGDVSRKESQKNDQKIQRISEKGQSMKLFIMGLMDKQHIKRRGQFISKNGSALVECDANWVVKYLASKKELSQLFDVYLRRILEGFKPDLYPVAIRTKAMKCLAQIVEADSQVLMIPEVNKIVQDRLIDANASVREATFDLIGKCLVSKPELFDTYYSILLNRTRDTAVAVRKRVIRILKEVVHLRPKFEKSPQIISVIIQRINDEEGVKKMCIETFQQLWMIPTRDASKLDEKVRLLVETAVFSIGEQSEDYIGTLITLLVKNSQEQDIIIASKQIVDALVNYVLNLEKESVRDQGLGEVSLVKSTQDYQTRLSATLTILSFFAKARSELLIGHIEVFIPYLSISSSSPLQDQLLSKIIEMLQEIIPMMDSYNTSQTLIRQLDTRLSDIVKEGGCTNLIDSAISCMAEIQLKFLQNEEQPSICRLFIVSYKYLKKQKPELKLDERSNNSTSSTSNTEDKLRILHHALYSIGSMCRYFDFDILLKNEQRDLFIDINPASESNEQEHIVRNSVFSILVSYYIQFLSSYYALSKMALIALGQFSAGCPEVLRKEKLKIIYMFLLNTDNQKHLQLKVQVLKNIARFLSAEEQRALKRAAQVKLDQEQQTKQQEENSLIVDDAFDKQQKSKLNVDNLKEMELDSSGLSSSVIQQYWNAILTCYFHNDENVRINSAQVIRQTLEQGLVTPGSSIPTLIAMSTDYLSQIRIGVDILIRDMNTKYKGLILSKAVAGIRLSFELQKKIRGNANKIIRGFRANDNPLNSNRASTNGEKLLTHSIDVTALLSIFYINVRANRQNRRTFLSSLLKIFSEENSDKTEQEEWLFLSDNLAHFPYTVMDEPLYVIHQADTIISVSGQNILSQLRQLLVPAHLERSLGSSKDETNSNKSIRIEEPEEFSVEHILKSSGGQEKIYELRKNSHACFILLHLKKFLMNMYGFREDKVSEYSPSEPTNVYEKPVNRRNIPVFSPAFILNEIGNESQTVDLDIKIAQDFHRFHEMLLSLDDKKNEEETSAISVDEESNCF</sequence>
<feature type="region of interest" description="Disordered" evidence="8">
    <location>
        <begin position="447"/>
        <end position="476"/>
    </location>
</feature>
<keyword evidence="3 6" id="KW-0677">Repeat</keyword>
<dbReference type="InterPro" id="IPR033031">
    <property type="entry name" value="Scc2/Nipped-B"/>
</dbReference>
<dbReference type="EMBL" id="CAJEWN010000023">
    <property type="protein sequence ID" value="CAD2139530.1"/>
    <property type="molecule type" value="Genomic_DNA"/>
</dbReference>
<dbReference type="InterPro" id="IPR011989">
    <property type="entry name" value="ARM-like"/>
</dbReference>
<feature type="compositionally biased region" description="Basic and acidic residues" evidence="8">
    <location>
        <begin position="402"/>
        <end position="419"/>
    </location>
</feature>
<gene>
    <name evidence="10" type="ORF">MENT_LOCUS6196</name>
</gene>
<evidence type="ECO:0000259" key="9">
    <source>
        <dbReference type="Pfam" id="PF12830"/>
    </source>
</evidence>
<evidence type="ECO:0000256" key="6">
    <source>
        <dbReference type="RuleBase" id="RU364107"/>
    </source>
</evidence>
<evidence type="ECO:0000256" key="3">
    <source>
        <dbReference type="ARBA" id="ARBA00022737"/>
    </source>
</evidence>
<dbReference type="InterPro" id="IPR016024">
    <property type="entry name" value="ARM-type_fold"/>
</dbReference>
<proteinExistence type="inferred from homology"/>
<reference evidence="10 11" key="1">
    <citation type="submission" date="2020-08" db="EMBL/GenBank/DDBJ databases">
        <authorList>
            <person name="Koutsovoulos G."/>
            <person name="Danchin GJ E."/>
        </authorList>
    </citation>
    <scope>NUCLEOTIDE SEQUENCE [LARGE SCALE GENOMIC DNA]</scope>
</reference>
<dbReference type="PANTHER" id="PTHR21704:SF18">
    <property type="entry name" value="NIPPED-B-LIKE PROTEIN"/>
    <property type="match status" value="1"/>
</dbReference>
<feature type="domain" description="Sister chromatid cohesion C-terminal" evidence="9">
    <location>
        <begin position="1722"/>
        <end position="1925"/>
    </location>
</feature>
<dbReference type="GO" id="GO:0010468">
    <property type="term" value="P:regulation of gene expression"/>
    <property type="evidence" value="ECO:0007669"/>
    <property type="project" value="InterPro"/>
</dbReference>
<evidence type="ECO:0000256" key="7">
    <source>
        <dbReference type="SAM" id="Coils"/>
    </source>
</evidence>
<feature type="coiled-coil region" evidence="7">
    <location>
        <begin position="1664"/>
        <end position="1691"/>
    </location>
</feature>
<dbReference type="SUPFAM" id="SSF48371">
    <property type="entry name" value="ARM repeat"/>
    <property type="match status" value="1"/>
</dbReference>
<keyword evidence="4 6" id="KW-0539">Nucleus</keyword>
<evidence type="ECO:0000256" key="5">
    <source>
        <dbReference type="ARBA" id="ARBA00023306"/>
    </source>
</evidence>
<accession>A0A6V7TZ40</accession>
<keyword evidence="7" id="KW-0175">Coiled coil</keyword>
<dbReference type="GO" id="GO:0034087">
    <property type="term" value="P:establishment of mitotic sister chromatid cohesion"/>
    <property type="evidence" value="ECO:0007669"/>
    <property type="project" value="TreeGrafter"/>
</dbReference>
<feature type="region of interest" description="Disordered" evidence="8">
    <location>
        <begin position="385"/>
        <end position="433"/>
    </location>
</feature>
<organism evidence="10 11">
    <name type="scientific">Meloidogyne enterolobii</name>
    <name type="common">Root-knot nematode worm</name>
    <name type="synonym">Meloidogyne mayaguensis</name>
    <dbReference type="NCBI Taxonomy" id="390850"/>
    <lineage>
        <taxon>Eukaryota</taxon>
        <taxon>Metazoa</taxon>
        <taxon>Ecdysozoa</taxon>
        <taxon>Nematoda</taxon>
        <taxon>Chromadorea</taxon>
        <taxon>Rhabditida</taxon>
        <taxon>Tylenchina</taxon>
        <taxon>Tylenchomorpha</taxon>
        <taxon>Tylenchoidea</taxon>
        <taxon>Meloidogynidae</taxon>
        <taxon>Meloidogyninae</taxon>
        <taxon>Meloidogyne</taxon>
    </lineage>
</organism>
<evidence type="ECO:0000313" key="10">
    <source>
        <dbReference type="EMBL" id="CAD2139530.1"/>
    </source>
</evidence>
<evidence type="ECO:0000313" key="11">
    <source>
        <dbReference type="Proteomes" id="UP000580250"/>
    </source>
</evidence>
<dbReference type="InterPro" id="IPR026003">
    <property type="entry name" value="Cohesin_HEAT"/>
</dbReference>
<dbReference type="Pfam" id="PF12765">
    <property type="entry name" value="Cohesin_HEAT"/>
    <property type="match status" value="1"/>
</dbReference>
<evidence type="ECO:0000256" key="8">
    <source>
        <dbReference type="SAM" id="MobiDB-lite"/>
    </source>
</evidence>
<dbReference type="GO" id="GO:0140588">
    <property type="term" value="P:chromatin looping"/>
    <property type="evidence" value="ECO:0007669"/>
    <property type="project" value="InterPro"/>
</dbReference>